<protein>
    <submittedName>
        <fullName evidence="5">Choloylglycine hydrolase</fullName>
        <ecNumber evidence="5">3.5.1.11</ecNumber>
        <ecNumber evidence="5">3.5.1.24</ecNumber>
    </submittedName>
</protein>
<proteinExistence type="inferred from homology"/>
<name>A0A378JP23_9GAMM</name>
<keyword evidence="6" id="KW-1185">Reference proteome</keyword>
<dbReference type="OrthoDB" id="1265391at2"/>
<dbReference type="PANTHER" id="PTHR35527">
    <property type="entry name" value="CHOLOYLGLYCINE HYDROLASE"/>
    <property type="match status" value="1"/>
</dbReference>
<dbReference type="InterPro" id="IPR052193">
    <property type="entry name" value="Peptidase_C59"/>
</dbReference>
<gene>
    <name evidence="5" type="ORF">NCTC13316_02574</name>
</gene>
<feature type="domain" description="Choloylglycine hydrolase/NAAA C-terminal" evidence="4">
    <location>
        <begin position="21"/>
        <end position="306"/>
    </location>
</feature>
<feature type="signal peptide" evidence="3">
    <location>
        <begin position="1"/>
        <end position="20"/>
    </location>
</feature>
<dbReference type="Proteomes" id="UP000254794">
    <property type="component" value="Unassembled WGS sequence"/>
</dbReference>
<dbReference type="SUPFAM" id="SSF56235">
    <property type="entry name" value="N-terminal nucleophile aminohydrolases (Ntn hydrolases)"/>
    <property type="match status" value="1"/>
</dbReference>
<dbReference type="Gene3D" id="3.60.60.10">
    <property type="entry name" value="Penicillin V Acylase, Chain A"/>
    <property type="match status" value="1"/>
</dbReference>
<dbReference type="GO" id="GO:0045302">
    <property type="term" value="F:choloylglycine hydrolase activity"/>
    <property type="evidence" value="ECO:0007669"/>
    <property type="project" value="UniProtKB-EC"/>
</dbReference>
<evidence type="ECO:0000313" key="6">
    <source>
        <dbReference type="Proteomes" id="UP000254794"/>
    </source>
</evidence>
<dbReference type="PANTHER" id="PTHR35527:SF2">
    <property type="entry name" value="HYDROLASE"/>
    <property type="match status" value="1"/>
</dbReference>
<dbReference type="CDD" id="cd01902">
    <property type="entry name" value="Ntn_CGH"/>
    <property type="match status" value="1"/>
</dbReference>
<feature type="chain" id="PRO_5016946586" evidence="3">
    <location>
        <begin position="21"/>
        <end position="334"/>
    </location>
</feature>
<dbReference type="InterPro" id="IPR029055">
    <property type="entry name" value="Ntn_hydrolases_N"/>
</dbReference>
<evidence type="ECO:0000256" key="2">
    <source>
        <dbReference type="ARBA" id="ARBA00022801"/>
    </source>
</evidence>
<dbReference type="EMBL" id="UGOD01000001">
    <property type="protein sequence ID" value="STX52461.1"/>
    <property type="molecule type" value="Genomic_DNA"/>
</dbReference>
<dbReference type="RefSeq" id="WP_115332022.1">
    <property type="nucleotide sequence ID" value="NZ_CAAAHP010000006.1"/>
</dbReference>
<dbReference type="GO" id="GO:0008953">
    <property type="term" value="F:penicillin amidase activity"/>
    <property type="evidence" value="ECO:0007669"/>
    <property type="project" value="UniProtKB-EC"/>
</dbReference>
<dbReference type="EC" id="3.5.1.11" evidence="5"/>
<evidence type="ECO:0000259" key="4">
    <source>
        <dbReference type="Pfam" id="PF02275"/>
    </source>
</evidence>
<evidence type="ECO:0000256" key="3">
    <source>
        <dbReference type="SAM" id="SignalP"/>
    </source>
</evidence>
<sequence length="334" mass="37183">MNKGILLYSCLFLNVATAYSCTTVFWNNNPEAKVVARSVDLFTPDMPHIIVYPRGTTRHGDAGDNSLQWKSKYGSVVVSEFNSSAVSDGINEHGLAAHLLYLTGSSYEARDKNLPAISNTLWAQYILDNYKTVNEVVAATDKFQIIETVVFNQKWPLHLNIQDASGDAAVIEFINGKKVIYHGPQYTTMTNEPAYNIQLDNLKRYKSFGGNLPLPGDSDPLSRFVRVATYLKTLPKPNHTQEAVAGILSVIRTAMVPFGAVDTSGNKTEDAWPTRWVSVADLTKKTYYFSPTTTPNLIWLDLNTLDFREGKPTLSIDPNQTTLVGDIKKQLKVR</sequence>
<dbReference type="EC" id="3.5.1.24" evidence="5"/>
<evidence type="ECO:0000256" key="1">
    <source>
        <dbReference type="ARBA" id="ARBA00006625"/>
    </source>
</evidence>
<dbReference type="InterPro" id="IPR029132">
    <property type="entry name" value="CBAH/NAAA_C"/>
</dbReference>
<keyword evidence="2 5" id="KW-0378">Hydrolase</keyword>
<accession>A0A378JP23</accession>
<dbReference type="AlphaFoldDB" id="A0A378JP23"/>
<dbReference type="Pfam" id="PF02275">
    <property type="entry name" value="CBAH"/>
    <property type="match status" value="1"/>
</dbReference>
<evidence type="ECO:0000313" key="5">
    <source>
        <dbReference type="EMBL" id="STX52461.1"/>
    </source>
</evidence>
<keyword evidence="3" id="KW-0732">Signal</keyword>
<organism evidence="5 6">
    <name type="scientific">Legionella busanensis</name>
    <dbReference type="NCBI Taxonomy" id="190655"/>
    <lineage>
        <taxon>Bacteria</taxon>
        <taxon>Pseudomonadati</taxon>
        <taxon>Pseudomonadota</taxon>
        <taxon>Gammaproteobacteria</taxon>
        <taxon>Legionellales</taxon>
        <taxon>Legionellaceae</taxon>
        <taxon>Legionella</taxon>
    </lineage>
</organism>
<reference evidence="5 6" key="1">
    <citation type="submission" date="2018-06" db="EMBL/GenBank/DDBJ databases">
        <authorList>
            <consortium name="Pathogen Informatics"/>
            <person name="Doyle S."/>
        </authorList>
    </citation>
    <scope>NUCLEOTIDE SEQUENCE [LARGE SCALE GENOMIC DNA]</scope>
    <source>
        <strain evidence="5 6">NCTC13316</strain>
    </source>
</reference>
<comment type="similarity">
    <text evidence="1">Belongs to the peptidase C59 family.</text>
</comment>
<dbReference type="PROSITE" id="PS51257">
    <property type="entry name" value="PROKAR_LIPOPROTEIN"/>
    <property type="match status" value="1"/>
</dbReference>